<evidence type="ECO:0000313" key="2">
    <source>
        <dbReference type="EMBL" id="KAF2182337.1"/>
    </source>
</evidence>
<accession>A0A6A6DRT9</accession>
<dbReference type="AlphaFoldDB" id="A0A6A6DRT9"/>
<protein>
    <submittedName>
        <fullName evidence="2">Uncharacterized protein</fullName>
    </submittedName>
</protein>
<feature type="transmembrane region" description="Helical" evidence="1">
    <location>
        <begin position="60"/>
        <end position="79"/>
    </location>
</feature>
<evidence type="ECO:0000313" key="3">
    <source>
        <dbReference type="Proteomes" id="UP000800200"/>
    </source>
</evidence>
<dbReference type="EMBL" id="ML994648">
    <property type="protein sequence ID" value="KAF2182337.1"/>
    <property type="molecule type" value="Genomic_DNA"/>
</dbReference>
<organism evidence="2 3">
    <name type="scientific">Zopfia rhizophila CBS 207.26</name>
    <dbReference type="NCBI Taxonomy" id="1314779"/>
    <lineage>
        <taxon>Eukaryota</taxon>
        <taxon>Fungi</taxon>
        <taxon>Dikarya</taxon>
        <taxon>Ascomycota</taxon>
        <taxon>Pezizomycotina</taxon>
        <taxon>Dothideomycetes</taxon>
        <taxon>Dothideomycetes incertae sedis</taxon>
        <taxon>Zopfiaceae</taxon>
        <taxon>Zopfia</taxon>
    </lineage>
</organism>
<evidence type="ECO:0000256" key="1">
    <source>
        <dbReference type="SAM" id="Phobius"/>
    </source>
</evidence>
<keyword evidence="3" id="KW-1185">Reference proteome</keyword>
<proteinExistence type="predicted"/>
<dbReference type="Proteomes" id="UP000800200">
    <property type="component" value="Unassembled WGS sequence"/>
</dbReference>
<name>A0A6A6DRT9_9PEZI</name>
<keyword evidence="1" id="KW-1133">Transmembrane helix</keyword>
<reference evidence="2" key="1">
    <citation type="journal article" date="2020" name="Stud. Mycol.">
        <title>101 Dothideomycetes genomes: a test case for predicting lifestyles and emergence of pathogens.</title>
        <authorList>
            <person name="Haridas S."/>
            <person name="Albert R."/>
            <person name="Binder M."/>
            <person name="Bloem J."/>
            <person name="Labutti K."/>
            <person name="Salamov A."/>
            <person name="Andreopoulos B."/>
            <person name="Baker S."/>
            <person name="Barry K."/>
            <person name="Bills G."/>
            <person name="Bluhm B."/>
            <person name="Cannon C."/>
            <person name="Castanera R."/>
            <person name="Culley D."/>
            <person name="Daum C."/>
            <person name="Ezra D."/>
            <person name="Gonzalez J."/>
            <person name="Henrissat B."/>
            <person name="Kuo A."/>
            <person name="Liang C."/>
            <person name="Lipzen A."/>
            <person name="Lutzoni F."/>
            <person name="Magnuson J."/>
            <person name="Mondo S."/>
            <person name="Nolan M."/>
            <person name="Ohm R."/>
            <person name="Pangilinan J."/>
            <person name="Park H.-J."/>
            <person name="Ramirez L."/>
            <person name="Alfaro M."/>
            <person name="Sun H."/>
            <person name="Tritt A."/>
            <person name="Yoshinaga Y."/>
            <person name="Zwiers L.-H."/>
            <person name="Turgeon B."/>
            <person name="Goodwin S."/>
            <person name="Spatafora J."/>
            <person name="Crous P."/>
            <person name="Grigoriev I."/>
        </authorList>
    </citation>
    <scope>NUCLEOTIDE SEQUENCE</scope>
    <source>
        <strain evidence="2">CBS 207.26</strain>
    </source>
</reference>
<gene>
    <name evidence="2" type="ORF">K469DRAFT_232015</name>
</gene>
<keyword evidence="1" id="KW-0472">Membrane</keyword>
<sequence>MIRIPQAAVYLTAAYMTVHVALCTIAILSSHSLFILVILTTILRLSLAVHFFLPALLHNGLFLLPLPLFLHIFFTTPPSELFANIERRMALSDILQPVMERAGCTSEWLVVSPA</sequence>
<keyword evidence="1" id="KW-0812">Transmembrane</keyword>